<organism evidence="2 3">
    <name type="scientific">Cellulosimicrobium arenosum</name>
    <dbReference type="NCBI Taxonomy" id="2708133"/>
    <lineage>
        <taxon>Bacteria</taxon>
        <taxon>Bacillati</taxon>
        <taxon>Actinomycetota</taxon>
        <taxon>Actinomycetes</taxon>
        <taxon>Micrococcales</taxon>
        <taxon>Promicromonosporaceae</taxon>
        <taxon>Cellulosimicrobium</taxon>
    </lineage>
</organism>
<dbReference type="Proteomes" id="UP000610846">
    <property type="component" value="Unassembled WGS sequence"/>
</dbReference>
<dbReference type="EMBL" id="JACYHB010000001">
    <property type="protein sequence ID" value="MBD8077822.1"/>
    <property type="molecule type" value="Genomic_DNA"/>
</dbReference>
<gene>
    <name evidence="2" type="ORF">IF651_01940</name>
</gene>
<reference evidence="2" key="1">
    <citation type="journal article" date="2018" name="Curr. Microbiol.">
        <title>Cellulosimicrobium arenosum sp. nov., Isolated from Marine Sediment Sand.</title>
        <authorList>
            <person name="Oh M."/>
            <person name="Kim J.H."/>
            <person name="Yoon J.H."/>
            <person name="Schumann P."/>
            <person name="Kim W."/>
        </authorList>
    </citation>
    <scope>NUCLEOTIDE SEQUENCE</scope>
    <source>
        <strain evidence="2">KCTC 49039</strain>
    </source>
</reference>
<protein>
    <submittedName>
        <fullName evidence="2">Uncharacterized protein</fullName>
    </submittedName>
</protein>
<name>A0A927G6L7_9MICO</name>
<dbReference type="RefSeq" id="WP_191827378.1">
    <property type="nucleotide sequence ID" value="NZ_JACYHB010000001.1"/>
</dbReference>
<feature type="region of interest" description="Disordered" evidence="1">
    <location>
        <begin position="1"/>
        <end position="20"/>
    </location>
</feature>
<accession>A0A927G6L7</accession>
<dbReference type="AlphaFoldDB" id="A0A927G6L7"/>
<evidence type="ECO:0000313" key="2">
    <source>
        <dbReference type="EMBL" id="MBD8077822.1"/>
    </source>
</evidence>
<reference evidence="2" key="2">
    <citation type="submission" date="2020-09" db="EMBL/GenBank/DDBJ databases">
        <authorList>
            <person name="Yu Y."/>
        </authorList>
    </citation>
    <scope>NUCLEOTIDE SEQUENCE</scope>
    <source>
        <strain evidence="2">KCTC 49039</strain>
    </source>
</reference>
<comment type="caution">
    <text evidence="2">The sequence shown here is derived from an EMBL/GenBank/DDBJ whole genome shotgun (WGS) entry which is preliminary data.</text>
</comment>
<sequence length="76" mass="7727">MVGGADGTTLQAQGVADAPRGADRERCAAAYAAAFPQFAGSLADEGIVLVRVALSWARHGDFRASVPVVSDVPLDG</sequence>
<evidence type="ECO:0000256" key="1">
    <source>
        <dbReference type="SAM" id="MobiDB-lite"/>
    </source>
</evidence>
<proteinExistence type="predicted"/>
<keyword evidence="3" id="KW-1185">Reference proteome</keyword>
<evidence type="ECO:0000313" key="3">
    <source>
        <dbReference type="Proteomes" id="UP000610846"/>
    </source>
</evidence>